<evidence type="ECO:0000256" key="2">
    <source>
        <dbReference type="ARBA" id="ARBA00022573"/>
    </source>
</evidence>
<evidence type="ECO:0000313" key="8">
    <source>
        <dbReference type="EMBL" id="WRO21790.1"/>
    </source>
</evidence>
<dbReference type="InterPro" id="IPR014776">
    <property type="entry name" value="4pyrrole_Mease_sub2"/>
</dbReference>
<dbReference type="GO" id="GO:0030789">
    <property type="term" value="F:precorrin-3B C17-methyltransferase activity"/>
    <property type="evidence" value="ECO:0007669"/>
    <property type="project" value="UniProtKB-EC"/>
</dbReference>
<dbReference type="AlphaFoldDB" id="A0AAU0ULJ6"/>
<feature type="region of interest" description="Disordered" evidence="6">
    <location>
        <begin position="1"/>
        <end position="26"/>
    </location>
</feature>
<dbReference type="Proteomes" id="UP001329915">
    <property type="component" value="Chromosome"/>
</dbReference>
<keyword evidence="9" id="KW-1185">Reference proteome</keyword>
<dbReference type="Gene3D" id="3.40.1010.10">
    <property type="entry name" value="Cobalt-precorrin-4 Transmethylase, Domain 1"/>
    <property type="match status" value="1"/>
</dbReference>
<protein>
    <submittedName>
        <fullName evidence="8">Precorrin-3B C(17)-methyltransferase</fullName>
        <ecNumber evidence="8">2.1.1.131</ecNumber>
    </submittedName>
</protein>
<keyword evidence="2" id="KW-0169">Cobalamin biosynthesis</keyword>
<dbReference type="GO" id="GO:0009236">
    <property type="term" value="P:cobalamin biosynthetic process"/>
    <property type="evidence" value="ECO:0007669"/>
    <property type="project" value="UniProtKB-KW"/>
</dbReference>
<dbReference type="Gene3D" id="3.30.950.10">
    <property type="entry name" value="Methyltransferase, Cobalt-precorrin-4 Transmethylase, Domain 2"/>
    <property type="match status" value="1"/>
</dbReference>
<feature type="domain" description="Tetrapyrrole methylase" evidence="7">
    <location>
        <begin position="32"/>
        <end position="240"/>
    </location>
</feature>
<evidence type="ECO:0000256" key="1">
    <source>
        <dbReference type="ARBA" id="ARBA00004953"/>
    </source>
</evidence>
<evidence type="ECO:0000259" key="7">
    <source>
        <dbReference type="Pfam" id="PF00590"/>
    </source>
</evidence>
<evidence type="ECO:0000256" key="3">
    <source>
        <dbReference type="ARBA" id="ARBA00022603"/>
    </source>
</evidence>
<keyword evidence="4 8" id="KW-0808">Transferase</keyword>
<dbReference type="PANTHER" id="PTHR47036:SF1">
    <property type="entry name" value="COBALT-FACTOR III C(17)-METHYLTRANSFERASE-RELATED"/>
    <property type="match status" value="1"/>
</dbReference>
<comment type="pathway">
    <text evidence="1">Cofactor biosynthesis; adenosylcobalamin biosynthesis.</text>
</comment>
<dbReference type="PANTHER" id="PTHR47036">
    <property type="entry name" value="COBALT-FACTOR III C(17)-METHYLTRANSFERASE-RELATED"/>
    <property type="match status" value="1"/>
</dbReference>
<dbReference type="NCBIfam" id="TIGR01466">
    <property type="entry name" value="cobJ_cbiH"/>
    <property type="match status" value="1"/>
</dbReference>
<evidence type="ECO:0000256" key="5">
    <source>
        <dbReference type="ARBA" id="ARBA00022691"/>
    </source>
</evidence>
<dbReference type="InterPro" id="IPR014777">
    <property type="entry name" value="4pyrrole_Mease_sub1"/>
</dbReference>
<organism evidence="8 9">
    <name type="scientific">Metallumcola ferriviriculae</name>
    <dbReference type="NCBI Taxonomy" id="3039180"/>
    <lineage>
        <taxon>Bacteria</taxon>
        <taxon>Bacillati</taxon>
        <taxon>Bacillota</taxon>
        <taxon>Clostridia</taxon>
        <taxon>Neomoorellales</taxon>
        <taxon>Desulfitibacteraceae</taxon>
        <taxon>Metallumcola</taxon>
    </lineage>
</organism>
<evidence type="ECO:0000256" key="6">
    <source>
        <dbReference type="SAM" id="MobiDB-lite"/>
    </source>
</evidence>
<reference evidence="8 9" key="1">
    <citation type="submission" date="2023-04" db="EMBL/GenBank/DDBJ databases">
        <authorList>
            <person name="Hsu D."/>
        </authorList>
    </citation>
    <scope>NUCLEOTIDE SEQUENCE [LARGE SCALE GENOMIC DNA]</scope>
    <source>
        <strain evidence="8 9">MK1</strain>
    </source>
</reference>
<dbReference type="RefSeq" id="WP_366924620.1">
    <property type="nucleotide sequence ID" value="NZ_CP121694.1"/>
</dbReference>
<name>A0AAU0ULJ6_9FIRM</name>
<keyword evidence="5" id="KW-0949">S-adenosyl-L-methionine</keyword>
<proteinExistence type="predicted"/>
<evidence type="ECO:0000313" key="9">
    <source>
        <dbReference type="Proteomes" id="UP001329915"/>
    </source>
</evidence>
<gene>
    <name evidence="8" type="primary">cobJ</name>
    <name evidence="8" type="ORF">MFMK1_001611</name>
</gene>
<dbReference type="CDD" id="cd11646">
    <property type="entry name" value="Precorrin_3B_C17_MT"/>
    <property type="match status" value="1"/>
</dbReference>
<dbReference type="EMBL" id="CP121694">
    <property type="protein sequence ID" value="WRO21790.1"/>
    <property type="molecule type" value="Genomic_DNA"/>
</dbReference>
<dbReference type="Pfam" id="PF00590">
    <property type="entry name" value="TP_methylase"/>
    <property type="match status" value="1"/>
</dbReference>
<dbReference type="GO" id="GO:0032259">
    <property type="term" value="P:methylation"/>
    <property type="evidence" value="ECO:0007669"/>
    <property type="project" value="UniProtKB-KW"/>
</dbReference>
<dbReference type="InterPro" id="IPR006363">
    <property type="entry name" value="Cbl_synth_CobJ/CibH_dom"/>
</dbReference>
<accession>A0AAU0ULJ6</accession>
<keyword evidence="3 8" id="KW-0489">Methyltransferase</keyword>
<dbReference type="InterPro" id="IPR051810">
    <property type="entry name" value="Precorrin_MeTrfase"/>
</dbReference>
<dbReference type="InterPro" id="IPR035996">
    <property type="entry name" value="4pyrrol_Methylase_sf"/>
</dbReference>
<dbReference type="KEGG" id="dbc:MFMK1_001611"/>
<dbReference type="SUPFAM" id="SSF53790">
    <property type="entry name" value="Tetrapyrrole methylase"/>
    <property type="match status" value="1"/>
</dbReference>
<evidence type="ECO:0000256" key="4">
    <source>
        <dbReference type="ARBA" id="ARBA00022679"/>
    </source>
</evidence>
<sequence>MRTGSNAGSTNTHTGSSKDGFSRHNSGSGSGHIYIVGIGPGKKEFISDRARQCITTSQVVVGYKAYIDLITDLTADDQRVISSGMTREVERCQQVINLAAAGKTVSLVSSGDPGIYGMAGILYQMLDKADADIGVEVVPGITAANAAAASLGAPLMHDFACISLSDLLTPWSTIIKRVEMAARGDFVIALYNPKSKKRVKQIEEVRQLLLTVVSPDTPVGIVRNAKREGEEVTLSNLKEFTHHEIDMFTTVIIGNSQTYVAGKQMITPRGYRV</sequence>
<dbReference type="InterPro" id="IPR000878">
    <property type="entry name" value="4pyrrol_Mease"/>
</dbReference>
<dbReference type="EC" id="2.1.1.131" evidence="8"/>